<organism evidence="8 9">
    <name type="scientific">Durusdinium trenchii</name>
    <dbReference type="NCBI Taxonomy" id="1381693"/>
    <lineage>
        <taxon>Eukaryota</taxon>
        <taxon>Sar</taxon>
        <taxon>Alveolata</taxon>
        <taxon>Dinophyceae</taxon>
        <taxon>Suessiales</taxon>
        <taxon>Symbiodiniaceae</taxon>
        <taxon>Durusdinium</taxon>
    </lineage>
</organism>
<dbReference type="PANTHER" id="PTHR10010">
    <property type="entry name" value="SOLUTE CARRIER FAMILY 34 SODIUM PHOSPHATE , MEMBER 2-RELATED"/>
    <property type="match status" value="1"/>
</dbReference>
<evidence type="ECO:0000256" key="6">
    <source>
        <dbReference type="ARBA" id="ARBA00023136"/>
    </source>
</evidence>
<gene>
    <name evidence="8" type="ORF">SCF082_LOCUS36068</name>
</gene>
<reference evidence="8 9" key="1">
    <citation type="submission" date="2024-02" db="EMBL/GenBank/DDBJ databases">
        <authorList>
            <person name="Chen Y."/>
            <person name="Shah S."/>
            <person name="Dougan E. K."/>
            <person name="Thang M."/>
            <person name="Chan C."/>
        </authorList>
    </citation>
    <scope>NUCLEOTIDE SEQUENCE [LARGE SCALE GENOMIC DNA]</scope>
</reference>
<evidence type="ECO:0000256" key="4">
    <source>
        <dbReference type="ARBA" id="ARBA00022692"/>
    </source>
</evidence>
<dbReference type="PANTHER" id="PTHR10010:SF46">
    <property type="entry name" value="SODIUM-DEPENDENT PHOSPHATE TRANSPORT PROTEIN 2B"/>
    <property type="match status" value="1"/>
</dbReference>
<sequence>MAEAEKPSVESSCWRKVLVTSLRLVGVLFALYAFLFGLDLMGVAFKALGGKGAGMLFSITDNPIAGLMVGILATVLVQSSSTSTSIVVGLVGAGQLSVRNAIPIIMGANIGT</sequence>
<evidence type="ECO:0000313" key="8">
    <source>
        <dbReference type="EMBL" id="CAK9073857.1"/>
    </source>
</evidence>
<dbReference type="Proteomes" id="UP001642464">
    <property type="component" value="Unassembled WGS sequence"/>
</dbReference>
<comment type="subcellular location">
    <subcellularLocation>
        <location evidence="1">Cell membrane</location>
        <topology evidence="1">Multi-pass membrane protein</topology>
    </subcellularLocation>
</comment>
<keyword evidence="5 7" id="KW-1133">Transmembrane helix</keyword>
<proteinExistence type="inferred from homology"/>
<evidence type="ECO:0000256" key="3">
    <source>
        <dbReference type="ARBA" id="ARBA00022475"/>
    </source>
</evidence>
<dbReference type="InterPro" id="IPR003841">
    <property type="entry name" value="Na/Pi_transpt"/>
</dbReference>
<evidence type="ECO:0000256" key="7">
    <source>
        <dbReference type="SAM" id="Phobius"/>
    </source>
</evidence>
<dbReference type="NCBIfam" id="NF037997">
    <property type="entry name" value="Na_Pi_symport"/>
    <property type="match status" value="1"/>
</dbReference>
<evidence type="ECO:0000256" key="1">
    <source>
        <dbReference type="ARBA" id="ARBA00004651"/>
    </source>
</evidence>
<keyword evidence="4 7" id="KW-0812">Transmembrane</keyword>
<comment type="similarity">
    <text evidence="2">Belongs to the SLC34A transporter family.</text>
</comment>
<feature type="non-terminal residue" evidence="8">
    <location>
        <position position="112"/>
    </location>
</feature>
<feature type="transmembrane region" description="Helical" evidence="7">
    <location>
        <begin position="21"/>
        <end position="44"/>
    </location>
</feature>
<keyword evidence="3" id="KW-1003">Cell membrane</keyword>
<evidence type="ECO:0000256" key="2">
    <source>
        <dbReference type="ARBA" id="ARBA00005808"/>
    </source>
</evidence>
<evidence type="ECO:0000313" key="9">
    <source>
        <dbReference type="Proteomes" id="UP001642464"/>
    </source>
</evidence>
<keyword evidence="9" id="KW-1185">Reference proteome</keyword>
<protein>
    <submittedName>
        <fullName evidence="8">Uncharacterized protein</fullName>
    </submittedName>
</protein>
<keyword evidence="6 7" id="KW-0472">Membrane</keyword>
<dbReference type="Pfam" id="PF02690">
    <property type="entry name" value="Na_Pi_cotrans"/>
    <property type="match status" value="1"/>
</dbReference>
<name>A0ABP0PCT9_9DINO</name>
<comment type="caution">
    <text evidence="8">The sequence shown here is derived from an EMBL/GenBank/DDBJ whole genome shotgun (WGS) entry which is preliminary data.</text>
</comment>
<evidence type="ECO:0000256" key="5">
    <source>
        <dbReference type="ARBA" id="ARBA00022989"/>
    </source>
</evidence>
<dbReference type="EMBL" id="CAXAMM010035125">
    <property type="protein sequence ID" value="CAK9073857.1"/>
    <property type="molecule type" value="Genomic_DNA"/>
</dbReference>
<feature type="transmembrane region" description="Helical" evidence="7">
    <location>
        <begin position="64"/>
        <end position="91"/>
    </location>
</feature>
<accession>A0ABP0PCT9</accession>